<dbReference type="GO" id="GO:0007155">
    <property type="term" value="P:cell adhesion"/>
    <property type="evidence" value="ECO:0007669"/>
    <property type="project" value="TreeGrafter"/>
</dbReference>
<keyword evidence="6" id="KW-1185">Reference proteome</keyword>
<dbReference type="AlphaFoldDB" id="A0A1I2LKK6"/>
<organism evidence="5 6">
    <name type="scientific">Actinacidiphila alni</name>
    <dbReference type="NCBI Taxonomy" id="380248"/>
    <lineage>
        <taxon>Bacteria</taxon>
        <taxon>Bacillati</taxon>
        <taxon>Actinomycetota</taxon>
        <taxon>Actinomycetes</taxon>
        <taxon>Kitasatosporales</taxon>
        <taxon>Streptomycetaceae</taxon>
        <taxon>Actinacidiphila</taxon>
    </lineage>
</organism>
<dbReference type="GO" id="GO:0005615">
    <property type="term" value="C:extracellular space"/>
    <property type="evidence" value="ECO:0007669"/>
    <property type="project" value="TreeGrafter"/>
</dbReference>
<dbReference type="InterPro" id="IPR050904">
    <property type="entry name" value="Adhesion/Biosynth-related"/>
</dbReference>
<dbReference type="Gene3D" id="2.30.180.10">
    <property type="entry name" value="FAS1 domain"/>
    <property type="match status" value="1"/>
</dbReference>
<dbReference type="GO" id="GO:0050839">
    <property type="term" value="F:cell adhesion molecule binding"/>
    <property type="evidence" value="ECO:0007669"/>
    <property type="project" value="TreeGrafter"/>
</dbReference>
<evidence type="ECO:0000256" key="3">
    <source>
        <dbReference type="SAM" id="Phobius"/>
    </source>
</evidence>
<evidence type="ECO:0000256" key="1">
    <source>
        <dbReference type="ARBA" id="ARBA00022729"/>
    </source>
</evidence>
<reference evidence="5 6" key="1">
    <citation type="submission" date="2016-10" db="EMBL/GenBank/DDBJ databases">
        <authorList>
            <person name="de Groot N.N."/>
        </authorList>
    </citation>
    <scope>NUCLEOTIDE SEQUENCE [LARGE SCALE GENOMIC DNA]</scope>
    <source>
        <strain evidence="5 6">CGMCC 4.3510</strain>
    </source>
</reference>
<evidence type="ECO:0000313" key="6">
    <source>
        <dbReference type="Proteomes" id="UP000199323"/>
    </source>
</evidence>
<dbReference type="STRING" id="380248.SAMN05216251_12862"/>
<dbReference type="Pfam" id="PF02469">
    <property type="entry name" value="Fasciclin"/>
    <property type="match status" value="1"/>
</dbReference>
<evidence type="ECO:0000256" key="2">
    <source>
        <dbReference type="SAM" id="MobiDB-lite"/>
    </source>
</evidence>
<dbReference type="EMBL" id="FONG01000028">
    <property type="protein sequence ID" value="SFF77621.1"/>
    <property type="molecule type" value="Genomic_DNA"/>
</dbReference>
<feature type="transmembrane region" description="Helical" evidence="3">
    <location>
        <begin position="71"/>
        <end position="91"/>
    </location>
</feature>
<sequence length="341" mass="34504">MRRADRWVRWVLGALGGLLAAAASLGVGESVSAAARPEASPVTAVGGAVIDRTPASLKDYAVRHFGTNDKLVLQLGIVVILALFALALGVMSLWLRRTGCAGVLLFGAIGAVAAWSRPNNHRWDAVPSIVGALAEAAVLPLAVSACSSDDDGKDDSAASPSSSAMATTAAPTTQAATSSAAAMDAHFGSGCASVPKNGAGSYDGMAKDPVATAASHNPALSTLVAAVQKAGLVDTLNNAQNITVFAPTNDAFAKIPKAQLDKVLADKATLTKILTYHVVGQPVKAPDGLAKGTYTTLEKGTLTTAGSGESYKVNDTANVVCGNVSTANATVQIIDTVLMPK</sequence>
<dbReference type="FunFam" id="2.30.180.10:FF:000019">
    <property type="entry name" value="Cell surface lipoprotein"/>
    <property type="match status" value="1"/>
</dbReference>
<dbReference type="SUPFAM" id="SSF82153">
    <property type="entry name" value="FAS1 domain"/>
    <property type="match status" value="1"/>
</dbReference>
<dbReference type="PROSITE" id="PS50213">
    <property type="entry name" value="FAS1"/>
    <property type="match status" value="1"/>
</dbReference>
<feature type="domain" description="FAS1" evidence="4">
    <location>
        <begin position="207"/>
        <end position="338"/>
    </location>
</feature>
<dbReference type="InterPro" id="IPR000782">
    <property type="entry name" value="FAS1_domain"/>
</dbReference>
<dbReference type="PANTHER" id="PTHR10900">
    <property type="entry name" value="PERIOSTIN-RELATED"/>
    <property type="match status" value="1"/>
</dbReference>
<keyword evidence="3" id="KW-0472">Membrane</keyword>
<dbReference type="GO" id="GO:0030198">
    <property type="term" value="P:extracellular matrix organization"/>
    <property type="evidence" value="ECO:0007669"/>
    <property type="project" value="TreeGrafter"/>
</dbReference>
<feature type="region of interest" description="Disordered" evidence="2">
    <location>
        <begin position="148"/>
        <end position="170"/>
    </location>
</feature>
<keyword evidence="3" id="KW-1133">Transmembrane helix</keyword>
<name>A0A1I2LKK6_9ACTN</name>
<dbReference type="PANTHER" id="PTHR10900:SF77">
    <property type="entry name" value="FI19380P1"/>
    <property type="match status" value="1"/>
</dbReference>
<proteinExistence type="predicted"/>
<dbReference type="Proteomes" id="UP000199323">
    <property type="component" value="Unassembled WGS sequence"/>
</dbReference>
<keyword evidence="3" id="KW-0812">Transmembrane</keyword>
<protein>
    <submittedName>
        <fullName evidence="5">Uncaracterized surface protein containing fasciclin (FAS1) repeats</fullName>
    </submittedName>
</protein>
<dbReference type="GO" id="GO:0031012">
    <property type="term" value="C:extracellular matrix"/>
    <property type="evidence" value="ECO:0007669"/>
    <property type="project" value="TreeGrafter"/>
</dbReference>
<evidence type="ECO:0000259" key="4">
    <source>
        <dbReference type="PROSITE" id="PS50213"/>
    </source>
</evidence>
<feature type="transmembrane region" description="Helical" evidence="3">
    <location>
        <begin position="98"/>
        <end position="116"/>
    </location>
</feature>
<keyword evidence="1" id="KW-0732">Signal</keyword>
<feature type="compositionally biased region" description="Low complexity" evidence="2">
    <location>
        <begin position="157"/>
        <end position="170"/>
    </location>
</feature>
<dbReference type="InterPro" id="IPR036378">
    <property type="entry name" value="FAS1_dom_sf"/>
</dbReference>
<evidence type="ECO:0000313" key="5">
    <source>
        <dbReference type="EMBL" id="SFF77621.1"/>
    </source>
</evidence>
<dbReference type="SMART" id="SM00554">
    <property type="entry name" value="FAS1"/>
    <property type="match status" value="1"/>
</dbReference>
<accession>A0A1I2LKK6</accession>
<gene>
    <name evidence="5" type="ORF">SAMN05216251_12862</name>
</gene>